<dbReference type="InterPro" id="IPR004570">
    <property type="entry name" value="Phosphatidylglycerol_P_synth"/>
</dbReference>
<dbReference type="InterPro" id="IPR050324">
    <property type="entry name" value="CDP-alcohol_PTase-I"/>
</dbReference>
<dbReference type="EMBL" id="JAUNQW010000003">
    <property type="protein sequence ID" value="MDO5456935.1"/>
    <property type="molecule type" value="Genomic_DNA"/>
</dbReference>
<feature type="transmembrane region" description="Helical" evidence="20">
    <location>
        <begin position="42"/>
        <end position="62"/>
    </location>
</feature>
<dbReference type="PANTHER" id="PTHR14269">
    <property type="entry name" value="CDP-DIACYLGLYCEROL--GLYCEROL-3-PHOSPHATE 3-PHOSPHATIDYLTRANSFERASE-RELATED"/>
    <property type="match status" value="1"/>
</dbReference>
<keyword evidence="8" id="KW-1003">Cell membrane</keyword>
<evidence type="ECO:0000256" key="16">
    <source>
        <dbReference type="ARBA" id="ARBA00023264"/>
    </source>
</evidence>
<evidence type="ECO:0000256" key="4">
    <source>
        <dbReference type="ARBA" id="ARBA00005189"/>
    </source>
</evidence>
<protein>
    <recommendedName>
        <fullName evidence="7 18">CDP-diacylglycerol--glycerol-3-phosphate 3-phosphatidyltransferase</fullName>
        <ecNumber evidence="6 18">2.7.8.5</ecNumber>
    </recommendedName>
</protein>
<keyword evidence="12 20" id="KW-1133">Transmembrane helix</keyword>
<dbReference type="EC" id="2.7.8.5" evidence="6 18"/>
<dbReference type="InterPro" id="IPR043130">
    <property type="entry name" value="CDP-OH_PTrfase_TM_dom"/>
</dbReference>
<evidence type="ECO:0000256" key="17">
    <source>
        <dbReference type="ARBA" id="ARBA00048586"/>
    </source>
</evidence>
<evidence type="ECO:0000256" key="14">
    <source>
        <dbReference type="ARBA" id="ARBA00023136"/>
    </source>
</evidence>
<evidence type="ECO:0000256" key="1">
    <source>
        <dbReference type="ARBA" id="ARBA00003973"/>
    </source>
</evidence>
<evidence type="ECO:0000256" key="18">
    <source>
        <dbReference type="NCBIfam" id="TIGR00560"/>
    </source>
</evidence>
<keyword evidence="22" id="KW-1185">Reference proteome</keyword>
<keyword evidence="15" id="KW-0594">Phospholipid biosynthesis</keyword>
<evidence type="ECO:0000256" key="20">
    <source>
        <dbReference type="SAM" id="Phobius"/>
    </source>
</evidence>
<keyword evidence="11 20" id="KW-0812">Transmembrane</keyword>
<evidence type="ECO:0000256" key="3">
    <source>
        <dbReference type="ARBA" id="ARBA00005042"/>
    </source>
</evidence>
<evidence type="ECO:0000256" key="11">
    <source>
        <dbReference type="ARBA" id="ARBA00022692"/>
    </source>
</evidence>
<gene>
    <name evidence="21" type="primary">pgsA</name>
    <name evidence="21" type="ORF">Q4F26_01185</name>
</gene>
<comment type="function">
    <text evidence="1">This protein catalyzes the committed step to the synthesis of the acidic phospholipids.</text>
</comment>
<comment type="similarity">
    <text evidence="5 19">Belongs to the CDP-alcohol phosphatidyltransferase class-I family.</text>
</comment>
<comment type="pathway">
    <text evidence="3">Phospholipid metabolism; phosphatidylglycerol biosynthesis; phosphatidylglycerol from CDP-diacylglycerol: step 1/2.</text>
</comment>
<keyword evidence="13" id="KW-0443">Lipid metabolism</keyword>
<dbReference type="GO" id="GO:0008444">
    <property type="term" value="F:CDP-diacylglycerol-glycerol-3-phosphate 3-phosphatidyltransferase activity"/>
    <property type="evidence" value="ECO:0007669"/>
    <property type="project" value="UniProtKB-UniRule"/>
</dbReference>
<evidence type="ECO:0000256" key="13">
    <source>
        <dbReference type="ARBA" id="ARBA00023098"/>
    </source>
</evidence>
<comment type="subcellular location">
    <subcellularLocation>
        <location evidence="2">Cell membrane</location>
        <topology evidence="2">Multi-pass membrane protein</topology>
    </subcellularLocation>
</comment>
<evidence type="ECO:0000256" key="2">
    <source>
        <dbReference type="ARBA" id="ARBA00004651"/>
    </source>
</evidence>
<comment type="pathway">
    <text evidence="4">Lipid metabolism.</text>
</comment>
<feature type="transmembrane region" description="Helical" evidence="20">
    <location>
        <begin position="83"/>
        <end position="108"/>
    </location>
</feature>
<evidence type="ECO:0000256" key="12">
    <source>
        <dbReference type="ARBA" id="ARBA00022989"/>
    </source>
</evidence>
<evidence type="ECO:0000256" key="6">
    <source>
        <dbReference type="ARBA" id="ARBA00013170"/>
    </source>
</evidence>
<keyword evidence="9" id="KW-0444">Lipid biosynthesis</keyword>
<comment type="catalytic activity">
    <reaction evidence="17">
        <text>a CDP-1,2-diacyl-sn-glycerol + sn-glycerol 3-phosphate = a 1,2-diacyl-sn-glycero-3-phospho-(1'-sn-glycero-3'-phosphate) + CMP + H(+)</text>
        <dbReference type="Rhea" id="RHEA:12593"/>
        <dbReference type="ChEBI" id="CHEBI:15378"/>
        <dbReference type="ChEBI" id="CHEBI:57597"/>
        <dbReference type="ChEBI" id="CHEBI:58332"/>
        <dbReference type="ChEBI" id="CHEBI:60110"/>
        <dbReference type="ChEBI" id="CHEBI:60377"/>
        <dbReference type="EC" id="2.7.8.5"/>
    </reaction>
</comment>
<sequence>MNLPNKLTLLRILLIPFFMVVLLYPFNWGQVTLLGSVIPSHYLLGALIFAVASFTDWLDGYIARKQGLVTNFGAFADPVADKMLTMTAFIVLVGLNLAPAWVVSLIVMRELAVTGLRLIVVETGGKVMSAALPGKIKTSAQMLSILFLLLDDFPLAWTGLPIGTITLYIALFFTLYSGIDYFWNARHIFKHSM</sequence>
<dbReference type="PANTHER" id="PTHR14269:SF62">
    <property type="entry name" value="CDP-DIACYLGLYCEROL--GLYCEROL-3-PHOSPHATE 3-PHOSPHATIDYLTRANSFERASE 1, CHLOROPLASTIC"/>
    <property type="match status" value="1"/>
</dbReference>
<dbReference type="GO" id="GO:0046474">
    <property type="term" value="P:glycerophospholipid biosynthetic process"/>
    <property type="evidence" value="ECO:0007669"/>
    <property type="project" value="TreeGrafter"/>
</dbReference>
<evidence type="ECO:0000256" key="7">
    <source>
        <dbReference type="ARBA" id="ARBA00014944"/>
    </source>
</evidence>
<evidence type="ECO:0000313" key="22">
    <source>
        <dbReference type="Proteomes" id="UP001171751"/>
    </source>
</evidence>
<keyword evidence="10 19" id="KW-0808">Transferase</keyword>
<dbReference type="NCBIfam" id="TIGR00560">
    <property type="entry name" value="pgsA"/>
    <property type="match status" value="1"/>
</dbReference>
<name>A0AA43UBL8_9LACT</name>
<accession>A0AA43UBL8</accession>
<evidence type="ECO:0000256" key="9">
    <source>
        <dbReference type="ARBA" id="ARBA00022516"/>
    </source>
</evidence>
<dbReference type="PROSITE" id="PS00379">
    <property type="entry name" value="CDP_ALCOHOL_P_TRANSF"/>
    <property type="match status" value="1"/>
</dbReference>
<dbReference type="GO" id="GO:0005886">
    <property type="term" value="C:plasma membrane"/>
    <property type="evidence" value="ECO:0007669"/>
    <property type="project" value="UniProtKB-SubCell"/>
</dbReference>
<dbReference type="AlphaFoldDB" id="A0AA43UBL8"/>
<evidence type="ECO:0000256" key="19">
    <source>
        <dbReference type="RuleBase" id="RU003750"/>
    </source>
</evidence>
<dbReference type="InterPro" id="IPR048254">
    <property type="entry name" value="CDP_ALCOHOL_P_TRANSF_CS"/>
</dbReference>
<dbReference type="FunFam" id="1.20.120.1760:FF:000004">
    <property type="entry name" value="CDP-diacylglycerol--glycerol-3-phosphate 3-phosphatidyltransferase"/>
    <property type="match status" value="1"/>
</dbReference>
<dbReference type="Pfam" id="PF01066">
    <property type="entry name" value="CDP-OH_P_transf"/>
    <property type="match status" value="1"/>
</dbReference>
<evidence type="ECO:0000256" key="10">
    <source>
        <dbReference type="ARBA" id="ARBA00022679"/>
    </source>
</evidence>
<dbReference type="Gene3D" id="1.20.120.1760">
    <property type="match status" value="1"/>
</dbReference>
<dbReference type="Proteomes" id="UP001171751">
    <property type="component" value="Unassembled WGS sequence"/>
</dbReference>
<proteinExistence type="inferred from homology"/>
<feature type="transmembrane region" description="Helical" evidence="20">
    <location>
        <begin position="12"/>
        <end position="30"/>
    </location>
</feature>
<evidence type="ECO:0000256" key="8">
    <source>
        <dbReference type="ARBA" id="ARBA00022475"/>
    </source>
</evidence>
<evidence type="ECO:0000256" key="5">
    <source>
        <dbReference type="ARBA" id="ARBA00010441"/>
    </source>
</evidence>
<feature type="transmembrane region" description="Helical" evidence="20">
    <location>
        <begin position="155"/>
        <end position="183"/>
    </location>
</feature>
<keyword evidence="16" id="KW-1208">Phospholipid metabolism</keyword>
<dbReference type="InterPro" id="IPR000462">
    <property type="entry name" value="CDP-OH_P_trans"/>
</dbReference>
<organism evidence="21 22">
    <name type="scientific">Atopococcus tabaci</name>
    <dbReference type="NCBI Taxonomy" id="269774"/>
    <lineage>
        <taxon>Bacteria</taxon>
        <taxon>Bacillati</taxon>
        <taxon>Bacillota</taxon>
        <taxon>Bacilli</taxon>
        <taxon>Lactobacillales</taxon>
        <taxon>Carnobacteriaceae</taxon>
        <taxon>Atopococcus</taxon>
    </lineage>
</organism>
<evidence type="ECO:0000256" key="15">
    <source>
        <dbReference type="ARBA" id="ARBA00023209"/>
    </source>
</evidence>
<keyword evidence="14 20" id="KW-0472">Membrane</keyword>
<comment type="caution">
    <text evidence="21">The sequence shown here is derived from an EMBL/GenBank/DDBJ whole genome shotgun (WGS) entry which is preliminary data.</text>
</comment>
<dbReference type="PIRSF" id="PIRSF000847">
    <property type="entry name" value="Phos_ph_gly_syn"/>
    <property type="match status" value="1"/>
</dbReference>
<evidence type="ECO:0000313" key="21">
    <source>
        <dbReference type="EMBL" id="MDO5456935.1"/>
    </source>
</evidence>
<reference evidence="21" key="1">
    <citation type="submission" date="2023-07" db="EMBL/GenBank/DDBJ databases">
        <title>Between Cages and Wild: Unraveling the Impact of Captivity on Animal Microbiomes and Antimicrobial Resistance.</title>
        <authorList>
            <person name="Schmartz G.P."/>
            <person name="Rehner J."/>
            <person name="Schuff M.J."/>
            <person name="Becker S.L."/>
            <person name="Kravczyk M."/>
            <person name="Gurevich A."/>
            <person name="Francke R."/>
            <person name="Mueller R."/>
            <person name="Keller V."/>
            <person name="Keller A."/>
        </authorList>
    </citation>
    <scope>NUCLEOTIDE SEQUENCE</scope>
    <source>
        <strain evidence="21">S39M_St_73</strain>
    </source>
</reference>